<gene>
    <name evidence="5" type="primary">RPP13</name>
    <name evidence="5" type="ORF">MA16_Dca018836</name>
</gene>
<sequence>MMNNFLINAKERQEIDSNARTWVGRHKEISLDLDNCLEKFEIYLKRKQLEELLQNRRYIIVLNDIWSIDVWESIEHALSENNNRRIVILTIRIEEVTNNCSTDAGAGDYVYKQQLLSKEKSMELLQNRVFGPGKRCQQHLEDVANSFVAKCGGLPLAIVTMVGVLKSIQILDDRQQWINLLKNLSSVHETYPSIEGMKHVLLLSYNHLPYLLKPCFLYLSIFQEDHLINRKNFIQLWVAEMLVNNQYALSADDVAQYYFNELVSRSLILPSEVGWNGKVKSCRIHDVMLEVIVFNQWRKIWFQFMASRAAQLFKLKM</sequence>
<evidence type="ECO:0000313" key="6">
    <source>
        <dbReference type="Proteomes" id="UP000233837"/>
    </source>
</evidence>
<dbReference type="Pfam" id="PF00931">
    <property type="entry name" value="NB-ARC"/>
    <property type="match status" value="1"/>
</dbReference>
<reference evidence="5 6" key="1">
    <citation type="journal article" date="2016" name="Sci. Rep.">
        <title>The Dendrobium catenatum Lindl. genome sequence provides insights into polysaccharide synthase, floral development and adaptive evolution.</title>
        <authorList>
            <person name="Zhang G.Q."/>
            <person name="Xu Q."/>
            <person name="Bian C."/>
            <person name="Tsai W.C."/>
            <person name="Yeh C.M."/>
            <person name="Liu K.W."/>
            <person name="Yoshida K."/>
            <person name="Zhang L.S."/>
            <person name="Chang S.B."/>
            <person name="Chen F."/>
            <person name="Shi Y."/>
            <person name="Su Y.Y."/>
            <person name="Zhang Y.Q."/>
            <person name="Chen L.J."/>
            <person name="Yin Y."/>
            <person name="Lin M."/>
            <person name="Huang H."/>
            <person name="Deng H."/>
            <person name="Wang Z.W."/>
            <person name="Zhu S.L."/>
            <person name="Zhao X."/>
            <person name="Deng C."/>
            <person name="Niu S.C."/>
            <person name="Huang J."/>
            <person name="Wang M."/>
            <person name="Liu G.H."/>
            <person name="Yang H.J."/>
            <person name="Xiao X.J."/>
            <person name="Hsiao Y.Y."/>
            <person name="Wu W.L."/>
            <person name="Chen Y.Y."/>
            <person name="Mitsuda N."/>
            <person name="Ohme-Takagi M."/>
            <person name="Luo Y.B."/>
            <person name="Van de Peer Y."/>
            <person name="Liu Z.J."/>
        </authorList>
    </citation>
    <scope>NUCLEOTIDE SEQUENCE [LARGE SCALE GENOMIC DNA]</scope>
    <source>
        <tissue evidence="5">The whole plant</tissue>
    </source>
</reference>
<dbReference type="Gene3D" id="3.40.50.300">
    <property type="entry name" value="P-loop containing nucleotide triphosphate hydrolases"/>
    <property type="match status" value="1"/>
</dbReference>
<keyword evidence="2" id="KW-0611">Plant defense</keyword>
<dbReference type="PANTHER" id="PTHR23155">
    <property type="entry name" value="DISEASE RESISTANCE PROTEIN RP"/>
    <property type="match status" value="1"/>
</dbReference>
<proteinExistence type="predicted"/>
<dbReference type="FunFam" id="1.10.10.10:FF:000322">
    <property type="entry name" value="Probable disease resistance protein At1g63360"/>
    <property type="match status" value="1"/>
</dbReference>
<feature type="domain" description="Disease resistance protein winged helix" evidence="4">
    <location>
        <begin position="221"/>
        <end position="292"/>
    </location>
</feature>
<accession>A0A2I0WVU2</accession>
<evidence type="ECO:0000259" key="4">
    <source>
        <dbReference type="Pfam" id="PF23559"/>
    </source>
</evidence>
<evidence type="ECO:0000259" key="3">
    <source>
        <dbReference type="Pfam" id="PF00931"/>
    </source>
</evidence>
<dbReference type="AlphaFoldDB" id="A0A2I0WVU2"/>
<evidence type="ECO:0000256" key="1">
    <source>
        <dbReference type="ARBA" id="ARBA00022737"/>
    </source>
</evidence>
<dbReference type="InterPro" id="IPR044974">
    <property type="entry name" value="Disease_R_plants"/>
</dbReference>
<dbReference type="SUPFAM" id="SSF52540">
    <property type="entry name" value="P-loop containing nucleoside triphosphate hydrolases"/>
    <property type="match status" value="1"/>
</dbReference>
<dbReference type="GO" id="GO:0009626">
    <property type="term" value="P:plant-type hypersensitive response"/>
    <property type="evidence" value="ECO:0007669"/>
    <property type="project" value="UniProtKB-ARBA"/>
</dbReference>
<protein>
    <submittedName>
        <fullName evidence="5">Disease resistance protein RPP13</fullName>
    </submittedName>
</protein>
<dbReference type="Pfam" id="PF23559">
    <property type="entry name" value="WHD_DRP"/>
    <property type="match status" value="1"/>
</dbReference>
<feature type="domain" description="NB-ARC" evidence="3">
    <location>
        <begin position="35"/>
        <end position="130"/>
    </location>
</feature>
<dbReference type="InterPro" id="IPR027417">
    <property type="entry name" value="P-loop_NTPase"/>
</dbReference>
<dbReference type="InterPro" id="IPR042197">
    <property type="entry name" value="Apaf_helical"/>
</dbReference>
<dbReference type="InterPro" id="IPR058922">
    <property type="entry name" value="WHD_DRP"/>
</dbReference>
<reference evidence="5 6" key="2">
    <citation type="journal article" date="2017" name="Nature">
        <title>The Apostasia genome and the evolution of orchids.</title>
        <authorList>
            <person name="Zhang G.Q."/>
            <person name="Liu K.W."/>
            <person name="Li Z."/>
            <person name="Lohaus R."/>
            <person name="Hsiao Y.Y."/>
            <person name="Niu S.C."/>
            <person name="Wang J.Y."/>
            <person name="Lin Y.C."/>
            <person name="Xu Q."/>
            <person name="Chen L.J."/>
            <person name="Yoshida K."/>
            <person name="Fujiwara S."/>
            <person name="Wang Z.W."/>
            <person name="Zhang Y.Q."/>
            <person name="Mitsuda N."/>
            <person name="Wang M."/>
            <person name="Liu G.H."/>
            <person name="Pecoraro L."/>
            <person name="Huang H.X."/>
            <person name="Xiao X.J."/>
            <person name="Lin M."/>
            <person name="Wu X.Y."/>
            <person name="Wu W.L."/>
            <person name="Chen Y.Y."/>
            <person name="Chang S.B."/>
            <person name="Sakamoto S."/>
            <person name="Ohme-Takagi M."/>
            <person name="Yagi M."/>
            <person name="Zeng S.J."/>
            <person name="Shen C.Y."/>
            <person name="Yeh C.M."/>
            <person name="Luo Y.B."/>
            <person name="Tsai W.C."/>
            <person name="Van de Peer Y."/>
            <person name="Liu Z.J."/>
        </authorList>
    </citation>
    <scope>NUCLEOTIDE SEQUENCE [LARGE SCALE GENOMIC DNA]</scope>
    <source>
        <tissue evidence="5">The whole plant</tissue>
    </source>
</reference>
<dbReference type="InterPro" id="IPR002182">
    <property type="entry name" value="NB-ARC"/>
</dbReference>
<evidence type="ECO:0000256" key="2">
    <source>
        <dbReference type="ARBA" id="ARBA00022821"/>
    </source>
</evidence>
<dbReference type="Proteomes" id="UP000233837">
    <property type="component" value="Unassembled WGS sequence"/>
</dbReference>
<dbReference type="GO" id="GO:0043531">
    <property type="term" value="F:ADP binding"/>
    <property type="evidence" value="ECO:0007669"/>
    <property type="project" value="InterPro"/>
</dbReference>
<dbReference type="InterPro" id="IPR036388">
    <property type="entry name" value="WH-like_DNA-bd_sf"/>
</dbReference>
<keyword evidence="6" id="KW-1185">Reference proteome</keyword>
<dbReference type="GO" id="GO:0002758">
    <property type="term" value="P:innate immune response-activating signaling pathway"/>
    <property type="evidence" value="ECO:0007669"/>
    <property type="project" value="UniProtKB-ARBA"/>
</dbReference>
<name>A0A2I0WVU2_9ASPA</name>
<keyword evidence="1" id="KW-0677">Repeat</keyword>
<dbReference type="PANTHER" id="PTHR23155:SF1205">
    <property type="entry name" value="DISEASE RESISTANCE PROTEIN RPM1"/>
    <property type="match status" value="1"/>
</dbReference>
<dbReference type="EMBL" id="KZ502417">
    <property type="protein sequence ID" value="PKU79778.1"/>
    <property type="molecule type" value="Genomic_DNA"/>
</dbReference>
<dbReference type="Gene3D" id="1.10.10.10">
    <property type="entry name" value="Winged helix-like DNA-binding domain superfamily/Winged helix DNA-binding domain"/>
    <property type="match status" value="1"/>
</dbReference>
<evidence type="ECO:0000313" key="5">
    <source>
        <dbReference type="EMBL" id="PKU79778.1"/>
    </source>
</evidence>
<dbReference type="GO" id="GO:0042742">
    <property type="term" value="P:defense response to bacterium"/>
    <property type="evidence" value="ECO:0007669"/>
    <property type="project" value="UniProtKB-ARBA"/>
</dbReference>
<organism evidence="5 6">
    <name type="scientific">Dendrobium catenatum</name>
    <dbReference type="NCBI Taxonomy" id="906689"/>
    <lineage>
        <taxon>Eukaryota</taxon>
        <taxon>Viridiplantae</taxon>
        <taxon>Streptophyta</taxon>
        <taxon>Embryophyta</taxon>
        <taxon>Tracheophyta</taxon>
        <taxon>Spermatophyta</taxon>
        <taxon>Magnoliopsida</taxon>
        <taxon>Liliopsida</taxon>
        <taxon>Asparagales</taxon>
        <taxon>Orchidaceae</taxon>
        <taxon>Epidendroideae</taxon>
        <taxon>Malaxideae</taxon>
        <taxon>Dendrobiinae</taxon>
        <taxon>Dendrobium</taxon>
    </lineage>
</organism>
<dbReference type="Gene3D" id="1.10.8.430">
    <property type="entry name" value="Helical domain of apoptotic protease-activating factors"/>
    <property type="match status" value="1"/>
</dbReference>